<evidence type="ECO:0000313" key="5">
    <source>
        <dbReference type="Proteomes" id="UP001519287"/>
    </source>
</evidence>
<evidence type="ECO:0000259" key="2">
    <source>
        <dbReference type="Pfam" id="PF04542"/>
    </source>
</evidence>
<evidence type="ECO:0000256" key="1">
    <source>
        <dbReference type="ARBA" id="ARBA00011344"/>
    </source>
</evidence>
<dbReference type="InterPro" id="IPR014303">
    <property type="entry name" value="RNA_pol_sigma-70_ECF"/>
</dbReference>
<accession>A0ABS4IPA8</accession>
<gene>
    <name evidence="4" type="ORF">J2Z66_000982</name>
</gene>
<dbReference type="InterPro" id="IPR013325">
    <property type="entry name" value="RNA_pol_sigma_r2"/>
</dbReference>
<dbReference type="RefSeq" id="WP_209970204.1">
    <property type="nucleotide sequence ID" value="NZ_JAGGLB010000002.1"/>
</dbReference>
<dbReference type="Gene3D" id="1.10.10.10">
    <property type="entry name" value="Winged helix-like DNA-binding domain superfamily/Winged helix DNA-binding domain"/>
    <property type="match status" value="1"/>
</dbReference>
<dbReference type="Pfam" id="PF04542">
    <property type="entry name" value="Sigma70_r2"/>
    <property type="match status" value="1"/>
</dbReference>
<dbReference type="Proteomes" id="UP001519287">
    <property type="component" value="Unassembled WGS sequence"/>
</dbReference>
<dbReference type="InterPro" id="IPR036388">
    <property type="entry name" value="WH-like_DNA-bd_sf"/>
</dbReference>
<dbReference type="InterPro" id="IPR014284">
    <property type="entry name" value="RNA_pol_sigma-70_dom"/>
</dbReference>
<dbReference type="SUPFAM" id="SSF88946">
    <property type="entry name" value="Sigma2 domain of RNA polymerase sigma factors"/>
    <property type="match status" value="1"/>
</dbReference>
<sequence length="296" mass="33409">MELDSAYMSYRPLLLSIAYRMLGSVSDAEDLVQDVFVIARKWEVSAEGGSILNQKAYLCKIVTNRCIDFLKSARRKREVYVGPWLPEPLVQYDSREPSQDPLQTIMLEDTISYAFLVLLDRLSPIERAVFILREAFDYNYREIADTIGKTELGCRKMYSRLKRKIQAEPDPSPNDEGQSEELVHRFLHAASTGNMYALVSLLTEDITVYTDGGGKVHAATRPIRTAQRVAAFVLGLASKMDEQTQVRPAIVNGAPGLITSSPGDRYNAVISFQIKDGRISTMYILRNPEKLRHLNL</sequence>
<dbReference type="Gene3D" id="3.10.450.50">
    <property type="match status" value="1"/>
</dbReference>
<dbReference type="SUPFAM" id="SSF54427">
    <property type="entry name" value="NTF2-like"/>
    <property type="match status" value="1"/>
</dbReference>
<evidence type="ECO:0000259" key="3">
    <source>
        <dbReference type="Pfam" id="PF08281"/>
    </source>
</evidence>
<reference evidence="4 5" key="1">
    <citation type="submission" date="2021-03" db="EMBL/GenBank/DDBJ databases">
        <title>Genomic Encyclopedia of Type Strains, Phase IV (KMG-IV): sequencing the most valuable type-strain genomes for metagenomic binning, comparative biology and taxonomic classification.</title>
        <authorList>
            <person name="Goeker M."/>
        </authorList>
    </citation>
    <scope>NUCLEOTIDE SEQUENCE [LARGE SCALE GENOMIC DNA]</scope>
    <source>
        <strain evidence="4 5">DSM 26048</strain>
    </source>
</reference>
<keyword evidence="5" id="KW-1185">Reference proteome</keyword>
<comment type="subunit">
    <text evidence="1">Interacts transiently with the RNA polymerase catalytic core formed by RpoA, RpoB, RpoC and RpoZ (2 alpha, 1 beta, 1 beta' and 1 omega subunit) to form the RNA polymerase holoenzyme that can initiate transcription.</text>
</comment>
<dbReference type="InterPro" id="IPR032710">
    <property type="entry name" value="NTF2-like_dom_sf"/>
</dbReference>
<dbReference type="Pfam" id="PF08281">
    <property type="entry name" value="Sigma70_r4_2"/>
    <property type="match status" value="1"/>
</dbReference>
<dbReference type="SUPFAM" id="SSF88659">
    <property type="entry name" value="Sigma3 and sigma4 domains of RNA polymerase sigma factors"/>
    <property type="match status" value="1"/>
</dbReference>
<dbReference type="NCBIfam" id="TIGR02957">
    <property type="entry name" value="SigX4"/>
    <property type="match status" value="1"/>
</dbReference>
<dbReference type="PANTHER" id="PTHR30173">
    <property type="entry name" value="SIGMA 19 FACTOR"/>
    <property type="match status" value="1"/>
</dbReference>
<protein>
    <submittedName>
        <fullName evidence="4">RNA polymerase sigma-70 factor (ECF subfamily)</fullName>
    </submittedName>
</protein>
<name>A0ABS4IPA8_9BACL</name>
<feature type="domain" description="RNA polymerase sigma-70 region 2" evidence="2">
    <location>
        <begin position="7"/>
        <end position="75"/>
    </location>
</feature>
<dbReference type="Gene3D" id="1.10.1740.10">
    <property type="match status" value="1"/>
</dbReference>
<dbReference type="InterPro" id="IPR052704">
    <property type="entry name" value="ECF_Sigma-70_Domain"/>
</dbReference>
<comment type="caution">
    <text evidence="4">The sequence shown here is derived from an EMBL/GenBank/DDBJ whole genome shotgun (WGS) entry which is preliminary data.</text>
</comment>
<dbReference type="InterPro" id="IPR013324">
    <property type="entry name" value="RNA_pol_sigma_r3/r4-like"/>
</dbReference>
<evidence type="ECO:0000313" key="4">
    <source>
        <dbReference type="EMBL" id="MBP1989387.1"/>
    </source>
</evidence>
<dbReference type="NCBIfam" id="TIGR02937">
    <property type="entry name" value="sigma70-ECF"/>
    <property type="match status" value="1"/>
</dbReference>
<dbReference type="InterPro" id="IPR007627">
    <property type="entry name" value="RNA_pol_sigma70_r2"/>
</dbReference>
<feature type="domain" description="RNA polymerase sigma factor 70 region 4 type 2" evidence="3">
    <location>
        <begin position="115"/>
        <end position="165"/>
    </location>
</feature>
<dbReference type="EMBL" id="JAGGLB010000002">
    <property type="protein sequence ID" value="MBP1989387.1"/>
    <property type="molecule type" value="Genomic_DNA"/>
</dbReference>
<proteinExistence type="predicted"/>
<dbReference type="InterPro" id="IPR013249">
    <property type="entry name" value="RNA_pol_sigma70_r4_t2"/>
</dbReference>
<dbReference type="PANTHER" id="PTHR30173:SF36">
    <property type="entry name" value="ECF RNA POLYMERASE SIGMA FACTOR SIGJ"/>
    <property type="match status" value="1"/>
</dbReference>
<organism evidence="4 5">
    <name type="scientific">Paenibacillus eucommiae</name>
    <dbReference type="NCBI Taxonomy" id="1355755"/>
    <lineage>
        <taxon>Bacteria</taxon>
        <taxon>Bacillati</taxon>
        <taxon>Bacillota</taxon>
        <taxon>Bacilli</taxon>
        <taxon>Bacillales</taxon>
        <taxon>Paenibacillaceae</taxon>
        <taxon>Paenibacillus</taxon>
    </lineage>
</organism>
<dbReference type="NCBIfam" id="NF007214">
    <property type="entry name" value="PRK09636.1"/>
    <property type="match status" value="1"/>
</dbReference>